<dbReference type="EMBL" id="JAMFLX010000011">
    <property type="protein sequence ID" value="MCL6270243.1"/>
    <property type="molecule type" value="Genomic_DNA"/>
</dbReference>
<proteinExistence type="predicted"/>
<accession>A0ABT0PFT9</accession>
<evidence type="ECO:0000256" key="1">
    <source>
        <dbReference type="ARBA" id="ARBA00004167"/>
    </source>
</evidence>
<feature type="transmembrane region" description="Helical" evidence="6">
    <location>
        <begin position="36"/>
        <end position="54"/>
    </location>
</feature>
<feature type="region of interest" description="Disordered" evidence="5">
    <location>
        <begin position="80"/>
        <end position="155"/>
    </location>
</feature>
<feature type="compositionally biased region" description="Basic and acidic residues" evidence="5">
    <location>
        <begin position="126"/>
        <end position="155"/>
    </location>
</feature>
<evidence type="ECO:0000313" key="7">
    <source>
        <dbReference type="EMBL" id="MCL6270243.1"/>
    </source>
</evidence>
<keyword evidence="4 6" id="KW-0472">Membrane</keyword>
<dbReference type="SUPFAM" id="SSF74653">
    <property type="entry name" value="TolA/TonB C-terminal domain"/>
    <property type="match status" value="1"/>
</dbReference>
<organism evidence="7 8">
    <name type="scientific">Parendozoicomonas callyspongiae</name>
    <dbReference type="NCBI Taxonomy" id="2942213"/>
    <lineage>
        <taxon>Bacteria</taxon>
        <taxon>Pseudomonadati</taxon>
        <taxon>Pseudomonadota</taxon>
        <taxon>Gammaproteobacteria</taxon>
        <taxon>Oceanospirillales</taxon>
        <taxon>Endozoicomonadaceae</taxon>
        <taxon>Parendozoicomonas</taxon>
    </lineage>
</organism>
<gene>
    <name evidence="7" type="ORF">M3P05_09925</name>
</gene>
<dbReference type="Gene3D" id="3.30.1150.10">
    <property type="match status" value="1"/>
</dbReference>
<keyword evidence="2 6" id="KW-0812">Transmembrane</keyword>
<evidence type="ECO:0000313" key="8">
    <source>
        <dbReference type="Proteomes" id="UP001203338"/>
    </source>
</evidence>
<comment type="caution">
    <text evidence="7">The sequence shown here is derived from an EMBL/GenBank/DDBJ whole genome shotgun (WGS) entry which is preliminary data.</text>
</comment>
<sequence>MKTKFRWPAFLSLRPLGAFFRRLIERWGSDDLRLPVFGSAALHLILIVGLFIVLPSNVEDRKVNPTPRFVSAKVVAIQEKAKPKPVKKAAPKPPPKKTPVKKPEPKKQPVSKPKPKPDQKAIALKKKQEEEKRRKALEKQRKEREKAEKEEQERLQKLREQEMLAALAREHEARRQAQAQAQADQLTVAGYVDVIGGLVENQWNRPPSARNGMYVVLRIRLTPTGEVISITRIAGNGNEAFDRSAKQAIDKAAPFREIQGMESRIFEQNFREFRFEFRPEDLLE</sequence>
<dbReference type="Pfam" id="PF13103">
    <property type="entry name" value="TonB_2"/>
    <property type="match status" value="1"/>
</dbReference>
<evidence type="ECO:0000256" key="5">
    <source>
        <dbReference type="SAM" id="MobiDB-lite"/>
    </source>
</evidence>
<name>A0ABT0PFT9_9GAMM</name>
<feature type="compositionally biased region" description="Basic residues" evidence="5">
    <location>
        <begin position="83"/>
        <end position="100"/>
    </location>
</feature>
<dbReference type="Proteomes" id="UP001203338">
    <property type="component" value="Unassembled WGS sequence"/>
</dbReference>
<evidence type="ECO:0000256" key="3">
    <source>
        <dbReference type="ARBA" id="ARBA00022989"/>
    </source>
</evidence>
<evidence type="ECO:0000256" key="4">
    <source>
        <dbReference type="ARBA" id="ARBA00023136"/>
    </source>
</evidence>
<reference evidence="7 8" key="1">
    <citation type="submission" date="2022-05" db="EMBL/GenBank/DDBJ databases">
        <authorList>
            <person name="Park J.-S."/>
        </authorList>
    </citation>
    <scope>NUCLEOTIDE SEQUENCE [LARGE SCALE GENOMIC DNA]</scope>
    <source>
        <strain evidence="7 8">2012CJ34-2</strain>
    </source>
</reference>
<protein>
    <submittedName>
        <fullName evidence="7">TonB C-terminal domain-containing protein</fullName>
    </submittedName>
</protein>
<comment type="subcellular location">
    <subcellularLocation>
        <location evidence="1">Membrane</location>
        <topology evidence="1">Single-pass membrane protein</topology>
    </subcellularLocation>
</comment>
<evidence type="ECO:0000256" key="6">
    <source>
        <dbReference type="SAM" id="Phobius"/>
    </source>
</evidence>
<dbReference type="RefSeq" id="WP_249699412.1">
    <property type="nucleotide sequence ID" value="NZ_JAMFLX010000011.1"/>
</dbReference>
<keyword evidence="3 6" id="KW-1133">Transmembrane helix</keyword>
<dbReference type="NCBIfam" id="TIGR01352">
    <property type="entry name" value="tonB_Cterm"/>
    <property type="match status" value="1"/>
</dbReference>
<dbReference type="InterPro" id="IPR006260">
    <property type="entry name" value="TonB/TolA_C"/>
</dbReference>
<evidence type="ECO:0000256" key="2">
    <source>
        <dbReference type="ARBA" id="ARBA00022692"/>
    </source>
</evidence>
<keyword evidence="8" id="KW-1185">Reference proteome</keyword>